<dbReference type="PANTHER" id="PTHR24081:SF11">
    <property type="entry name" value="NR LBD DOMAIN-CONTAINING PROTEIN"/>
    <property type="match status" value="1"/>
</dbReference>
<reference evidence="11" key="3">
    <citation type="submission" date="2025-09" db="UniProtKB">
        <authorList>
            <consortium name="Ensembl"/>
        </authorList>
    </citation>
    <scope>IDENTIFICATION</scope>
</reference>
<dbReference type="HOGENOM" id="CLU_1574297_0_0_1"/>
<comment type="similarity">
    <text evidence="3">Belongs to the nuclear hormone receptor family. NR0 subfamily.</text>
</comment>
<evidence type="ECO:0000313" key="12">
    <source>
        <dbReference type="Proteomes" id="UP000008672"/>
    </source>
</evidence>
<dbReference type="Gene3D" id="1.10.565.10">
    <property type="entry name" value="Retinoid X Receptor"/>
    <property type="match status" value="1"/>
</dbReference>
<gene>
    <name evidence="11" type="primary">LOC102355368</name>
</gene>
<feature type="domain" description="NR LBD" evidence="10">
    <location>
        <begin position="13"/>
        <end position="170"/>
    </location>
</feature>
<evidence type="ECO:0000256" key="3">
    <source>
        <dbReference type="ARBA" id="ARBA00006647"/>
    </source>
</evidence>
<dbReference type="PROSITE" id="PS51843">
    <property type="entry name" value="NR_LBD"/>
    <property type="match status" value="1"/>
</dbReference>
<evidence type="ECO:0000256" key="6">
    <source>
        <dbReference type="ARBA" id="ARBA00023015"/>
    </source>
</evidence>
<dbReference type="GO" id="GO:0005737">
    <property type="term" value="C:cytoplasm"/>
    <property type="evidence" value="ECO:0007669"/>
    <property type="project" value="UniProtKB-SubCell"/>
</dbReference>
<dbReference type="PRINTS" id="PR00398">
    <property type="entry name" value="STRDHORMONER"/>
</dbReference>
<evidence type="ECO:0000256" key="5">
    <source>
        <dbReference type="ARBA" id="ARBA00022491"/>
    </source>
</evidence>
<dbReference type="InterPro" id="IPR000536">
    <property type="entry name" value="Nucl_hrmn_rcpt_lig-bd"/>
</dbReference>
<dbReference type="AlphaFoldDB" id="H2ZUQ6"/>
<keyword evidence="6" id="KW-0805">Transcription regulation</keyword>
<dbReference type="GO" id="GO:0003714">
    <property type="term" value="F:transcription corepressor activity"/>
    <property type="evidence" value="ECO:0007669"/>
    <property type="project" value="TreeGrafter"/>
</dbReference>
<protein>
    <recommendedName>
        <fullName evidence="10">NR LBD domain-containing protein</fullName>
    </recommendedName>
</protein>
<dbReference type="eggNOG" id="KOG3575">
    <property type="taxonomic scope" value="Eukaryota"/>
</dbReference>
<keyword evidence="4" id="KW-0963">Cytoplasm</keyword>
<sequence length="170" mass="19296">SKRVAKCPCESDEHNSILYSILNKNQQTESKWHPSSHRRCHVLKSGCPCEERRKVVLETPNITCKTASEVLLKTLSFIKNLPLFYQLPLEDQVLLVHKCWVPLFILGLAQDGVDFEVKEIAAPSLLKRILLNESLKENDTTETSTNGASLAEVQRVKLLLQKLWSIDICT</sequence>
<dbReference type="InParanoid" id="H2ZUQ6"/>
<keyword evidence="7" id="KW-0804">Transcription</keyword>
<dbReference type="PANTHER" id="PTHR24081">
    <property type="entry name" value="NUCLEAR RECEPTOR SUBFAMILY 0 GROUP B"/>
    <property type="match status" value="1"/>
</dbReference>
<evidence type="ECO:0000259" key="10">
    <source>
        <dbReference type="PROSITE" id="PS51843"/>
    </source>
</evidence>
<dbReference type="InterPro" id="IPR033544">
    <property type="entry name" value="NR0B1/2"/>
</dbReference>
<evidence type="ECO:0000256" key="8">
    <source>
        <dbReference type="ARBA" id="ARBA00023170"/>
    </source>
</evidence>
<name>H2ZUQ6_LATCH</name>
<dbReference type="GeneTree" id="ENSGT00390000015719"/>
<comment type="subcellular location">
    <subcellularLocation>
        <location evidence="2">Cytoplasm</location>
    </subcellularLocation>
    <subcellularLocation>
        <location evidence="1">Nucleus</location>
    </subcellularLocation>
</comment>
<dbReference type="Pfam" id="PF00104">
    <property type="entry name" value="Hormone_recep"/>
    <property type="match status" value="1"/>
</dbReference>
<dbReference type="SUPFAM" id="SSF48508">
    <property type="entry name" value="Nuclear receptor ligand-binding domain"/>
    <property type="match status" value="1"/>
</dbReference>
<keyword evidence="8" id="KW-0675">Receptor</keyword>
<proteinExistence type="inferred from homology"/>
<dbReference type="EMBL" id="AFYH01268293">
    <property type="status" value="NOT_ANNOTATED_CDS"/>
    <property type="molecule type" value="Genomic_DNA"/>
</dbReference>
<dbReference type="Ensembl" id="ENSLACT00000001138.1">
    <property type="protein sequence ID" value="ENSLACP00000001127.1"/>
    <property type="gene ID" value="ENSLACG00000001009.1"/>
</dbReference>
<dbReference type="InterPro" id="IPR035500">
    <property type="entry name" value="NHR-like_dom_sf"/>
</dbReference>
<reference evidence="11" key="2">
    <citation type="submission" date="2025-08" db="UniProtKB">
        <authorList>
            <consortium name="Ensembl"/>
        </authorList>
    </citation>
    <scope>IDENTIFICATION</scope>
</reference>
<keyword evidence="5" id="KW-0678">Repressor</keyword>
<reference evidence="12" key="1">
    <citation type="submission" date="2011-08" db="EMBL/GenBank/DDBJ databases">
        <title>The draft genome of Latimeria chalumnae.</title>
        <authorList>
            <person name="Di Palma F."/>
            <person name="Alfoldi J."/>
            <person name="Johnson J."/>
            <person name="Berlin A."/>
            <person name="Gnerre S."/>
            <person name="Jaffe D."/>
            <person name="MacCallum I."/>
            <person name="Young S."/>
            <person name="Walker B.J."/>
            <person name="Lander E."/>
            <person name="Lindblad-Toh K."/>
        </authorList>
    </citation>
    <scope>NUCLEOTIDE SEQUENCE [LARGE SCALE GENOMIC DNA]</scope>
    <source>
        <strain evidence="12">Wild caught</strain>
    </source>
</reference>
<evidence type="ECO:0000256" key="7">
    <source>
        <dbReference type="ARBA" id="ARBA00023163"/>
    </source>
</evidence>
<evidence type="ECO:0000256" key="4">
    <source>
        <dbReference type="ARBA" id="ARBA00022490"/>
    </source>
</evidence>
<dbReference type="Proteomes" id="UP000008672">
    <property type="component" value="Unassembled WGS sequence"/>
</dbReference>
<keyword evidence="9" id="KW-0539">Nucleus</keyword>
<dbReference type="STRING" id="7897.ENSLACP00000001127"/>
<organism evidence="11 12">
    <name type="scientific">Latimeria chalumnae</name>
    <name type="common">Coelacanth</name>
    <dbReference type="NCBI Taxonomy" id="7897"/>
    <lineage>
        <taxon>Eukaryota</taxon>
        <taxon>Metazoa</taxon>
        <taxon>Chordata</taxon>
        <taxon>Craniata</taxon>
        <taxon>Vertebrata</taxon>
        <taxon>Euteleostomi</taxon>
        <taxon>Coelacanthiformes</taxon>
        <taxon>Coelacanthidae</taxon>
        <taxon>Latimeria</taxon>
    </lineage>
</organism>
<evidence type="ECO:0000256" key="1">
    <source>
        <dbReference type="ARBA" id="ARBA00004123"/>
    </source>
</evidence>
<evidence type="ECO:0000313" key="11">
    <source>
        <dbReference type="Ensembl" id="ENSLACP00000001127.1"/>
    </source>
</evidence>
<evidence type="ECO:0000256" key="2">
    <source>
        <dbReference type="ARBA" id="ARBA00004496"/>
    </source>
</evidence>
<dbReference type="GO" id="GO:0000122">
    <property type="term" value="P:negative regulation of transcription by RNA polymerase II"/>
    <property type="evidence" value="ECO:0007669"/>
    <property type="project" value="TreeGrafter"/>
</dbReference>
<dbReference type="GO" id="GO:0005634">
    <property type="term" value="C:nucleus"/>
    <property type="evidence" value="ECO:0007669"/>
    <property type="project" value="UniProtKB-SubCell"/>
</dbReference>
<dbReference type="InterPro" id="IPR001723">
    <property type="entry name" value="Nuclear_hrmn_rcpt"/>
</dbReference>
<evidence type="ECO:0000256" key="9">
    <source>
        <dbReference type="ARBA" id="ARBA00023242"/>
    </source>
</evidence>
<keyword evidence="12" id="KW-1185">Reference proteome</keyword>
<accession>H2ZUQ6</accession>